<dbReference type="GO" id="GO:0046872">
    <property type="term" value="F:metal ion binding"/>
    <property type="evidence" value="ECO:0007669"/>
    <property type="project" value="InterPro"/>
</dbReference>
<feature type="domain" description="Superoxide dismutase copper/zinc binding" evidence="3">
    <location>
        <begin position="49"/>
        <end position="171"/>
    </location>
</feature>
<feature type="chain" id="PRO_5005856967" evidence="2">
    <location>
        <begin position="24"/>
        <end position="267"/>
    </location>
</feature>
<dbReference type="VEuPathDB" id="FungiDB:AB675_6201"/>
<name>A0A0N0NQC2_9EURO</name>
<evidence type="ECO:0000256" key="1">
    <source>
        <dbReference type="SAM" id="MobiDB-lite"/>
    </source>
</evidence>
<organism evidence="4 5">
    <name type="scientific">Cyphellophora attinorum</name>
    <dbReference type="NCBI Taxonomy" id="1664694"/>
    <lineage>
        <taxon>Eukaryota</taxon>
        <taxon>Fungi</taxon>
        <taxon>Dikarya</taxon>
        <taxon>Ascomycota</taxon>
        <taxon>Pezizomycotina</taxon>
        <taxon>Eurotiomycetes</taxon>
        <taxon>Chaetothyriomycetidae</taxon>
        <taxon>Chaetothyriales</taxon>
        <taxon>Cyphellophoraceae</taxon>
        <taxon>Cyphellophora</taxon>
    </lineage>
</organism>
<keyword evidence="2" id="KW-0732">Signal</keyword>
<dbReference type="SUPFAM" id="SSF49329">
    <property type="entry name" value="Cu,Zn superoxide dismutase-like"/>
    <property type="match status" value="1"/>
</dbReference>
<dbReference type="RefSeq" id="XP_018003701.1">
    <property type="nucleotide sequence ID" value="XM_018146476.1"/>
</dbReference>
<feature type="region of interest" description="Disordered" evidence="1">
    <location>
        <begin position="190"/>
        <end position="242"/>
    </location>
</feature>
<comment type="caution">
    <text evidence="4">The sequence shown here is derived from an EMBL/GenBank/DDBJ whole genome shotgun (WGS) entry which is preliminary data.</text>
</comment>
<dbReference type="STRING" id="1664694.A0A0N0NQC2"/>
<proteinExistence type="predicted"/>
<evidence type="ECO:0000313" key="4">
    <source>
        <dbReference type="EMBL" id="KPI43738.1"/>
    </source>
</evidence>
<feature type="compositionally biased region" description="Low complexity" evidence="1">
    <location>
        <begin position="190"/>
        <end position="233"/>
    </location>
</feature>
<dbReference type="Gene3D" id="2.60.40.200">
    <property type="entry name" value="Superoxide dismutase, copper/zinc binding domain"/>
    <property type="match status" value="1"/>
</dbReference>
<evidence type="ECO:0000256" key="2">
    <source>
        <dbReference type="SAM" id="SignalP"/>
    </source>
</evidence>
<accession>A0A0N0NQC2</accession>
<evidence type="ECO:0000313" key="5">
    <source>
        <dbReference type="Proteomes" id="UP000038010"/>
    </source>
</evidence>
<dbReference type="InterPro" id="IPR001424">
    <property type="entry name" value="SOD_Cu_Zn_dom"/>
</dbReference>
<dbReference type="Proteomes" id="UP000038010">
    <property type="component" value="Unassembled WGS sequence"/>
</dbReference>
<protein>
    <submittedName>
        <fullName evidence="4">Cell surface Cu-only superoxide dismutase 5</fullName>
    </submittedName>
</protein>
<gene>
    <name evidence="4" type="ORF">AB675_6201</name>
</gene>
<evidence type="ECO:0000259" key="3">
    <source>
        <dbReference type="Pfam" id="PF00080"/>
    </source>
</evidence>
<dbReference type="Pfam" id="PF00080">
    <property type="entry name" value="Sod_Cu"/>
    <property type="match status" value="1"/>
</dbReference>
<dbReference type="GO" id="GO:0006801">
    <property type="term" value="P:superoxide metabolic process"/>
    <property type="evidence" value="ECO:0007669"/>
    <property type="project" value="InterPro"/>
</dbReference>
<dbReference type="InterPro" id="IPR036423">
    <property type="entry name" value="SOD-like_Cu/Zn_dom_sf"/>
</dbReference>
<dbReference type="GeneID" id="28738356"/>
<dbReference type="OrthoDB" id="159229at2759"/>
<feature type="signal peptide" evidence="2">
    <location>
        <begin position="1"/>
        <end position="23"/>
    </location>
</feature>
<sequence>MSNSLTMLLVAISALIFSAFTAAQVAPLATNQPVGTTYQAILNSSKPIQGSITGVASDNGTGVNFNIILSDFPDYAIYVYHIHVDPVVNGNCSSAGGHLRPFGGPEDTVKCDPSHPELCQVGDLSGKHGNITQEALTNGKFMIMYNDLYVNAIQGNEAFFGSRSIVVHAANLTRLNCANFVLQGASNGTGTSTATTSAGTSMVTSSATETGTGVTSQTGTTSSSSTRTGPSPSAITSSGGDGGVPALRDNSWVGVALMGVLGVMFAA</sequence>
<keyword evidence="5" id="KW-1185">Reference proteome</keyword>
<dbReference type="AlphaFoldDB" id="A0A0N0NQC2"/>
<dbReference type="EMBL" id="LFJN01000004">
    <property type="protein sequence ID" value="KPI43738.1"/>
    <property type="molecule type" value="Genomic_DNA"/>
</dbReference>
<reference evidence="4 5" key="1">
    <citation type="submission" date="2015-06" db="EMBL/GenBank/DDBJ databases">
        <title>Draft genome of the ant-associated black yeast Phialophora attae CBS 131958.</title>
        <authorList>
            <person name="Moreno L.F."/>
            <person name="Stielow B.J."/>
            <person name="de Hoog S."/>
            <person name="Vicente V.A."/>
            <person name="Weiss V.A."/>
            <person name="de Vries M."/>
            <person name="Cruz L.M."/>
            <person name="Souza E.M."/>
        </authorList>
    </citation>
    <scope>NUCLEOTIDE SEQUENCE [LARGE SCALE GENOMIC DNA]</scope>
    <source>
        <strain evidence="4 5">CBS 131958</strain>
    </source>
</reference>